<dbReference type="InterPro" id="IPR050058">
    <property type="entry name" value="Ala-tRNA_ligase"/>
</dbReference>
<evidence type="ECO:0000256" key="3">
    <source>
        <dbReference type="ARBA" id="ARBA00022598"/>
    </source>
</evidence>
<keyword evidence="12" id="KW-1185">Reference proteome</keyword>
<evidence type="ECO:0000256" key="6">
    <source>
        <dbReference type="ARBA" id="ARBA00022840"/>
    </source>
</evidence>
<evidence type="ECO:0000256" key="5">
    <source>
        <dbReference type="ARBA" id="ARBA00022833"/>
    </source>
</evidence>
<gene>
    <name evidence="11" type="ORF">SAMN04488556_3708</name>
</gene>
<keyword evidence="4" id="KW-0547">Nucleotide-binding</keyword>
<accession>A0A1I6UBM8</accession>
<keyword evidence="5" id="KW-0862">Zinc</keyword>
<organism evidence="11 12">
    <name type="scientific">Halostagnicola kamekurae</name>
    <dbReference type="NCBI Taxonomy" id="619731"/>
    <lineage>
        <taxon>Archaea</taxon>
        <taxon>Methanobacteriati</taxon>
        <taxon>Methanobacteriota</taxon>
        <taxon>Stenosarchaea group</taxon>
        <taxon>Halobacteria</taxon>
        <taxon>Halobacteriales</taxon>
        <taxon>Natrialbaceae</taxon>
        <taxon>Halostagnicola</taxon>
    </lineage>
</organism>
<dbReference type="InterPro" id="IPR018165">
    <property type="entry name" value="Ala-tRNA-synth_IIc_core"/>
</dbReference>
<dbReference type="Gene3D" id="3.10.310.40">
    <property type="match status" value="1"/>
</dbReference>
<keyword evidence="9 11" id="KW-0030">Aminoacyl-tRNA synthetase</keyword>
<dbReference type="Gene3D" id="3.30.980.10">
    <property type="entry name" value="Threonyl-trna Synthetase, Chain A, domain 2"/>
    <property type="match status" value="1"/>
</dbReference>
<sequence length="403" mass="43288">MASESRDNRAPGEPYVTEFEATVRSVDETDVRLEETYFYAEGGGQPADRGTLDEIDVVDVQTRDGETVHTLATMPDFEAGDDVIGSIDNEFRTYCMRAHTASHVLYGAARELFDDHGYGGFDIDAEKGRIDFEIDRDPDEVNALTLQRMVNEVVWESRDVSWREMDAAQARDRDKIVFNETGAAETTETVRVVEIDGWDVAACGGTHVENTVEIGAVEILEVSNPGSGLVRVEYAVGPAAVRARLEEMRAATRAARTLETSVEGLPERAASIVEEDTALEAEVDALRDRLLENRLESLGDDTVSKGGEEWVVGELDIDGIGPNDVSERVRSLAGDIGDVIALTGVNGSAFVVVGTTGETDASELVDDVTATFGGGGGGGPTFAQGGGLEDEPTAVVDYLRTEA</sequence>
<evidence type="ECO:0000313" key="11">
    <source>
        <dbReference type="EMBL" id="SFS98697.1"/>
    </source>
</evidence>
<dbReference type="OrthoDB" id="11392at2157"/>
<evidence type="ECO:0000256" key="2">
    <source>
        <dbReference type="ARBA" id="ARBA00022555"/>
    </source>
</evidence>
<dbReference type="InterPro" id="IPR012947">
    <property type="entry name" value="tRNA_SAD"/>
</dbReference>
<evidence type="ECO:0000256" key="8">
    <source>
        <dbReference type="ARBA" id="ARBA00022917"/>
    </source>
</evidence>
<dbReference type="PANTHER" id="PTHR11777">
    <property type="entry name" value="ALANYL-TRNA SYNTHETASE"/>
    <property type="match status" value="1"/>
</dbReference>
<dbReference type="GO" id="GO:0006419">
    <property type="term" value="P:alanyl-tRNA aminoacylation"/>
    <property type="evidence" value="ECO:0007669"/>
    <property type="project" value="InterPro"/>
</dbReference>
<evidence type="ECO:0000313" key="12">
    <source>
        <dbReference type="Proteomes" id="UP000199199"/>
    </source>
</evidence>
<dbReference type="GO" id="GO:0002161">
    <property type="term" value="F:aminoacyl-tRNA deacylase activity"/>
    <property type="evidence" value="ECO:0007669"/>
    <property type="project" value="UniProtKB-ARBA"/>
</dbReference>
<dbReference type="GO" id="GO:0000049">
    <property type="term" value="F:tRNA binding"/>
    <property type="evidence" value="ECO:0007669"/>
    <property type="project" value="UniProtKB-KW"/>
</dbReference>
<dbReference type="GO" id="GO:0005524">
    <property type="term" value="F:ATP binding"/>
    <property type="evidence" value="ECO:0007669"/>
    <property type="project" value="UniProtKB-KW"/>
</dbReference>
<dbReference type="RefSeq" id="WP_092906821.1">
    <property type="nucleotide sequence ID" value="NZ_FOZS01000004.1"/>
</dbReference>
<dbReference type="InterPro" id="IPR018164">
    <property type="entry name" value="Ala-tRNA-synth_IIc_N"/>
</dbReference>
<dbReference type="SMART" id="SM00863">
    <property type="entry name" value="tRNA_SAD"/>
    <property type="match status" value="1"/>
</dbReference>
<dbReference type="Pfam" id="PF01411">
    <property type="entry name" value="tRNA-synt_2c"/>
    <property type="match status" value="1"/>
</dbReference>
<reference evidence="12" key="1">
    <citation type="submission" date="2016-10" db="EMBL/GenBank/DDBJ databases">
        <authorList>
            <person name="Varghese N."/>
            <person name="Submissions S."/>
        </authorList>
    </citation>
    <scope>NUCLEOTIDE SEQUENCE [LARGE SCALE GENOMIC DNA]</scope>
    <source>
        <strain evidence="12">DSM 22427</strain>
    </source>
</reference>
<dbReference type="EMBL" id="FOZS01000004">
    <property type="protein sequence ID" value="SFS98697.1"/>
    <property type="molecule type" value="Genomic_DNA"/>
</dbReference>
<dbReference type="Pfam" id="PF07973">
    <property type="entry name" value="tRNA_SAD"/>
    <property type="match status" value="1"/>
</dbReference>
<comment type="similarity">
    <text evidence="1">Belongs to the class-II aminoacyl-tRNA synthetase family.</text>
</comment>
<dbReference type="SUPFAM" id="SSF55186">
    <property type="entry name" value="ThrRS/AlaRS common domain"/>
    <property type="match status" value="1"/>
</dbReference>
<dbReference type="AlphaFoldDB" id="A0A1I6UBM8"/>
<proteinExistence type="inferred from homology"/>
<keyword evidence="7" id="KW-0694">RNA-binding</keyword>
<keyword evidence="6" id="KW-0067">ATP-binding</keyword>
<dbReference type="Proteomes" id="UP000199199">
    <property type="component" value="Unassembled WGS sequence"/>
</dbReference>
<feature type="domain" description="Alanyl-transfer RNA synthetases family profile" evidence="10">
    <location>
        <begin position="1"/>
        <end position="246"/>
    </location>
</feature>
<evidence type="ECO:0000259" key="10">
    <source>
        <dbReference type="PROSITE" id="PS50860"/>
    </source>
</evidence>
<evidence type="ECO:0000256" key="7">
    <source>
        <dbReference type="ARBA" id="ARBA00022884"/>
    </source>
</evidence>
<dbReference type="GO" id="GO:0004813">
    <property type="term" value="F:alanine-tRNA ligase activity"/>
    <property type="evidence" value="ECO:0007669"/>
    <property type="project" value="InterPro"/>
</dbReference>
<dbReference type="InterPro" id="IPR018163">
    <property type="entry name" value="Thr/Ala-tRNA-synth_IIc_edit"/>
</dbReference>
<evidence type="ECO:0000256" key="4">
    <source>
        <dbReference type="ARBA" id="ARBA00022741"/>
    </source>
</evidence>
<evidence type="ECO:0000256" key="1">
    <source>
        <dbReference type="ARBA" id="ARBA00008226"/>
    </source>
</evidence>
<keyword evidence="3" id="KW-0436">Ligase</keyword>
<dbReference type="PROSITE" id="PS50860">
    <property type="entry name" value="AA_TRNA_LIGASE_II_ALA"/>
    <property type="match status" value="1"/>
</dbReference>
<evidence type="ECO:0000256" key="9">
    <source>
        <dbReference type="ARBA" id="ARBA00023146"/>
    </source>
</evidence>
<dbReference type="InterPro" id="IPR009000">
    <property type="entry name" value="Transl_B-barrel_sf"/>
</dbReference>
<dbReference type="PANTHER" id="PTHR11777:SF9">
    <property type="entry name" value="ALANINE--TRNA LIGASE, CYTOPLASMIC"/>
    <property type="match status" value="1"/>
</dbReference>
<dbReference type="SUPFAM" id="SSF50447">
    <property type="entry name" value="Translation proteins"/>
    <property type="match status" value="1"/>
</dbReference>
<keyword evidence="2" id="KW-0820">tRNA-binding</keyword>
<dbReference type="Gene3D" id="2.40.30.130">
    <property type="match status" value="1"/>
</dbReference>
<protein>
    <submittedName>
        <fullName evidence="11">Alanyl-tRNA synthetase</fullName>
    </submittedName>
</protein>
<name>A0A1I6UBM8_9EURY</name>
<keyword evidence="8" id="KW-0648">Protein biosynthesis</keyword>